<organism evidence="5 6">
    <name type="scientific">Lichenibacterium minor</name>
    <dbReference type="NCBI Taxonomy" id="2316528"/>
    <lineage>
        <taxon>Bacteria</taxon>
        <taxon>Pseudomonadati</taxon>
        <taxon>Pseudomonadota</taxon>
        <taxon>Alphaproteobacteria</taxon>
        <taxon>Hyphomicrobiales</taxon>
        <taxon>Lichenihabitantaceae</taxon>
        <taxon>Lichenibacterium</taxon>
    </lineage>
</organism>
<name>A0A4Q2U5I3_9HYPH</name>
<dbReference type="RefSeq" id="WP_129227748.1">
    <property type="nucleotide sequence ID" value="NZ_QYBB01000017.1"/>
</dbReference>
<dbReference type="InterPro" id="IPR007247">
    <property type="entry name" value="Ureidogly_lyase"/>
</dbReference>
<dbReference type="GO" id="GO:0050385">
    <property type="term" value="F:ureidoglycolate lyase activity"/>
    <property type="evidence" value="ECO:0007669"/>
    <property type="project" value="UniProtKB-EC"/>
</dbReference>
<dbReference type="GO" id="GO:0004848">
    <property type="term" value="F:ureidoglycolate hydrolase activity"/>
    <property type="evidence" value="ECO:0007669"/>
    <property type="project" value="InterPro"/>
</dbReference>
<dbReference type="InterPro" id="IPR024060">
    <property type="entry name" value="Ureidoglycolate_lyase_dom_sf"/>
</dbReference>
<dbReference type="GO" id="GO:0000256">
    <property type="term" value="P:allantoin catabolic process"/>
    <property type="evidence" value="ECO:0007669"/>
    <property type="project" value="InterPro"/>
</dbReference>
<dbReference type="Gene3D" id="2.60.120.480">
    <property type="entry name" value="Ureidoglycolate hydrolase"/>
    <property type="match status" value="1"/>
</dbReference>
<dbReference type="CDD" id="cd20298">
    <property type="entry name" value="cupin_UAH"/>
    <property type="match status" value="1"/>
</dbReference>
<gene>
    <name evidence="5" type="ORF">D3273_15240</name>
</gene>
<dbReference type="PANTHER" id="PTHR21221:SF1">
    <property type="entry name" value="UREIDOGLYCOLATE LYASE"/>
    <property type="match status" value="1"/>
</dbReference>
<reference evidence="5 6" key="2">
    <citation type="submission" date="2019-02" db="EMBL/GenBank/DDBJ databases">
        <title>'Lichenibacterium ramalinii' gen. nov. sp. nov., 'Lichenibacterium minor' gen. nov. sp. nov.</title>
        <authorList>
            <person name="Pankratov T."/>
        </authorList>
    </citation>
    <scope>NUCLEOTIDE SEQUENCE [LARGE SCALE GENOMIC DNA]</scope>
    <source>
        <strain evidence="5 6">RmlP026</strain>
    </source>
</reference>
<proteinExistence type="predicted"/>
<reference evidence="5 6" key="1">
    <citation type="submission" date="2018-12" db="EMBL/GenBank/DDBJ databases">
        <authorList>
            <person name="Grouzdev D.S."/>
            <person name="Krutkina M.S."/>
        </authorList>
    </citation>
    <scope>NUCLEOTIDE SEQUENCE [LARGE SCALE GENOMIC DNA]</scope>
    <source>
        <strain evidence="5 6">RmlP026</strain>
    </source>
</reference>
<keyword evidence="5" id="KW-0378">Hydrolase</keyword>
<evidence type="ECO:0000256" key="1">
    <source>
        <dbReference type="ARBA" id="ARBA00011738"/>
    </source>
</evidence>
<dbReference type="PIRSF" id="PIRSF017306">
    <property type="entry name" value="Ureidogly_hydro"/>
    <property type="match status" value="1"/>
</dbReference>
<evidence type="ECO:0000256" key="3">
    <source>
        <dbReference type="ARBA" id="ARBA00023239"/>
    </source>
</evidence>
<evidence type="ECO:0000256" key="4">
    <source>
        <dbReference type="ARBA" id="ARBA00047684"/>
    </source>
</evidence>
<protein>
    <submittedName>
        <fullName evidence="5">Ureidoglycolate hydrolase</fullName>
    </submittedName>
</protein>
<accession>A0A4Q2U5I3</accession>
<dbReference type="EMBL" id="QYBB01000017">
    <property type="protein sequence ID" value="RYC31068.1"/>
    <property type="molecule type" value="Genomic_DNA"/>
</dbReference>
<evidence type="ECO:0000313" key="5">
    <source>
        <dbReference type="EMBL" id="RYC31068.1"/>
    </source>
</evidence>
<keyword evidence="3" id="KW-0456">Lyase</keyword>
<dbReference type="AlphaFoldDB" id="A0A4Q2U5I3"/>
<sequence length="163" mass="17093">MLLRPMPLTASAFAPFGAVLAHDGAVARTVNAGTAWRTDLDGFADRAAGTAPAFAVYRLAPQCLPLPIGLFERHPGSPQVFAALTVTRFLVVVAPSGPDGSPDPAGARAFVGERGTALRYARGQWHAPMVALDAGGDMLMIAFERGRSDTVEHRLASPFLVVA</sequence>
<dbReference type="PANTHER" id="PTHR21221">
    <property type="entry name" value="UREIDOGLYCOLATE HYDROLASE"/>
    <property type="match status" value="1"/>
</dbReference>
<comment type="caution">
    <text evidence="5">The sequence shown here is derived from an EMBL/GenBank/DDBJ whole genome shotgun (WGS) entry which is preliminary data.</text>
</comment>
<comment type="catalytic activity">
    <reaction evidence="4">
        <text>(S)-ureidoglycolate = urea + glyoxylate</text>
        <dbReference type="Rhea" id="RHEA:11304"/>
        <dbReference type="ChEBI" id="CHEBI:16199"/>
        <dbReference type="ChEBI" id="CHEBI:36655"/>
        <dbReference type="ChEBI" id="CHEBI:57296"/>
        <dbReference type="EC" id="4.3.2.3"/>
    </reaction>
</comment>
<keyword evidence="2" id="KW-0659">Purine metabolism</keyword>
<dbReference type="InterPro" id="IPR011051">
    <property type="entry name" value="RmlC_Cupin_sf"/>
</dbReference>
<dbReference type="GO" id="GO:0006144">
    <property type="term" value="P:purine nucleobase metabolic process"/>
    <property type="evidence" value="ECO:0007669"/>
    <property type="project" value="UniProtKB-KW"/>
</dbReference>
<dbReference type="Proteomes" id="UP000290759">
    <property type="component" value="Unassembled WGS sequence"/>
</dbReference>
<comment type="subunit">
    <text evidence="1">Homodimer.</text>
</comment>
<dbReference type="SUPFAM" id="SSF51182">
    <property type="entry name" value="RmlC-like cupins"/>
    <property type="match status" value="1"/>
</dbReference>
<evidence type="ECO:0000256" key="2">
    <source>
        <dbReference type="ARBA" id="ARBA00022631"/>
    </source>
</evidence>
<dbReference type="Pfam" id="PF04115">
    <property type="entry name" value="Ureidogly_lyase"/>
    <property type="match status" value="1"/>
</dbReference>
<evidence type="ECO:0000313" key="6">
    <source>
        <dbReference type="Proteomes" id="UP000290759"/>
    </source>
</evidence>
<keyword evidence="6" id="KW-1185">Reference proteome</keyword>
<dbReference type="InterPro" id="IPR047233">
    <property type="entry name" value="UAH_cupin"/>
</dbReference>
<dbReference type="OrthoDB" id="9804602at2"/>